<keyword evidence="1" id="KW-1015">Disulfide bond</keyword>
<dbReference type="GO" id="GO:0006508">
    <property type="term" value="P:proteolysis"/>
    <property type="evidence" value="ECO:0007669"/>
    <property type="project" value="UniProtKB-KW"/>
</dbReference>
<evidence type="ECO:0000259" key="5">
    <source>
        <dbReference type="PROSITE" id="PS50240"/>
    </source>
</evidence>
<keyword evidence="8" id="KW-1185">Reference proteome</keyword>
<dbReference type="EMBL" id="BGZK01000271">
    <property type="protein sequence ID" value="GBP33273.1"/>
    <property type="molecule type" value="Genomic_DNA"/>
</dbReference>
<dbReference type="SMART" id="SM00032">
    <property type="entry name" value="CCP"/>
    <property type="match status" value="1"/>
</dbReference>
<dbReference type="OrthoDB" id="2019384at2759"/>
<evidence type="ECO:0000259" key="6">
    <source>
        <dbReference type="PROSITE" id="PS50923"/>
    </source>
</evidence>
<comment type="caution">
    <text evidence="3">Lacks conserved residue(s) required for the propagation of feature annotation.</text>
</comment>
<dbReference type="STRING" id="151549.A0A4C1V376"/>
<dbReference type="CDD" id="cd00033">
    <property type="entry name" value="CCP"/>
    <property type="match status" value="1"/>
</dbReference>
<organism evidence="7 8">
    <name type="scientific">Eumeta variegata</name>
    <name type="common">Bagworm moth</name>
    <name type="synonym">Eumeta japonica</name>
    <dbReference type="NCBI Taxonomy" id="151549"/>
    <lineage>
        <taxon>Eukaryota</taxon>
        <taxon>Metazoa</taxon>
        <taxon>Ecdysozoa</taxon>
        <taxon>Arthropoda</taxon>
        <taxon>Hexapoda</taxon>
        <taxon>Insecta</taxon>
        <taxon>Pterygota</taxon>
        <taxon>Neoptera</taxon>
        <taxon>Endopterygota</taxon>
        <taxon>Lepidoptera</taxon>
        <taxon>Glossata</taxon>
        <taxon>Ditrysia</taxon>
        <taxon>Tineoidea</taxon>
        <taxon>Psychidae</taxon>
        <taxon>Oiketicinae</taxon>
        <taxon>Eumeta</taxon>
    </lineage>
</organism>
<evidence type="ECO:0000256" key="2">
    <source>
        <dbReference type="ARBA" id="ARBA00024195"/>
    </source>
</evidence>
<accession>A0A4C1V376</accession>
<keyword evidence="7" id="KW-0378">Hydrolase</keyword>
<evidence type="ECO:0000313" key="7">
    <source>
        <dbReference type="EMBL" id="GBP33273.1"/>
    </source>
</evidence>
<proteinExistence type="inferred from homology"/>
<dbReference type="PROSITE" id="PS50923">
    <property type="entry name" value="SUSHI"/>
    <property type="match status" value="1"/>
</dbReference>
<dbReference type="Gene3D" id="2.10.70.10">
    <property type="entry name" value="Complement Module, domain 1"/>
    <property type="match status" value="1"/>
</dbReference>
<dbReference type="Pfam" id="PF00084">
    <property type="entry name" value="Sushi"/>
    <property type="match status" value="1"/>
</dbReference>
<dbReference type="Gene3D" id="2.40.10.10">
    <property type="entry name" value="Trypsin-like serine proteases"/>
    <property type="match status" value="2"/>
</dbReference>
<dbReference type="PROSITE" id="PS50240">
    <property type="entry name" value="TRYPSIN_DOM"/>
    <property type="match status" value="1"/>
</dbReference>
<comment type="similarity">
    <text evidence="2">Belongs to the peptidase S1 family. CLIP subfamily.</text>
</comment>
<evidence type="ECO:0000313" key="8">
    <source>
        <dbReference type="Proteomes" id="UP000299102"/>
    </source>
</evidence>
<name>A0A4C1V376_EUMVA</name>
<dbReference type="AlphaFoldDB" id="A0A4C1V376"/>
<keyword evidence="7" id="KW-0645">Protease</keyword>
<dbReference type="InterPro" id="IPR000436">
    <property type="entry name" value="Sushi_SCR_CCP_dom"/>
</dbReference>
<feature type="compositionally biased region" description="Gly residues" evidence="4">
    <location>
        <begin position="150"/>
        <end position="169"/>
    </location>
</feature>
<protein>
    <submittedName>
        <fullName evidence="7">Modular serine protease</fullName>
    </submittedName>
</protein>
<dbReference type="InterPro" id="IPR051487">
    <property type="entry name" value="Ser/Thr_Proteases_Immune/Dev"/>
</dbReference>
<dbReference type="InterPro" id="IPR043504">
    <property type="entry name" value="Peptidase_S1_PA_chymotrypsin"/>
</dbReference>
<dbReference type="Pfam" id="PF00089">
    <property type="entry name" value="Trypsin"/>
    <property type="match status" value="1"/>
</dbReference>
<evidence type="ECO:0000256" key="4">
    <source>
        <dbReference type="SAM" id="MobiDB-lite"/>
    </source>
</evidence>
<comment type="caution">
    <text evidence="7">The sequence shown here is derived from an EMBL/GenBank/DDBJ whole genome shotgun (WGS) entry which is preliminary data.</text>
</comment>
<dbReference type="InterPro" id="IPR001254">
    <property type="entry name" value="Trypsin_dom"/>
</dbReference>
<evidence type="ECO:0000256" key="3">
    <source>
        <dbReference type="PROSITE-ProRule" id="PRU00302"/>
    </source>
</evidence>
<dbReference type="GO" id="GO:0004252">
    <property type="term" value="F:serine-type endopeptidase activity"/>
    <property type="evidence" value="ECO:0007669"/>
    <property type="project" value="InterPro"/>
</dbReference>
<reference evidence="7 8" key="1">
    <citation type="journal article" date="2019" name="Commun. Biol.">
        <title>The bagworm genome reveals a unique fibroin gene that provides high tensile strength.</title>
        <authorList>
            <person name="Kono N."/>
            <person name="Nakamura H."/>
            <person name="Ohtoshi R."/>
            <person name="Tomita M."/>
            <person name="Numata K."/>
            <person name="Arakawa K."/>
        </authorList>
    </citation>
    <scope>NUCLEOTIDE SEQUENCE [LARGE SCALE GENOMIC DNA]</scope>
</reference>
<evidence type="ECO:0000256" key="1">
    <source>
        <dbReference type="ARBA" id="ARBA00023157"/>
    </source>
</evidence>
<dbReference type="InterPro" id="IPR009003">
    <property type="entry name" value="Peptidase_S1_PA"/>
</dbReference>
<keyword evidence="3" id="KW-0768">Sushi</keyword>
<dbReference type="SUPFAM" id="SSF50494">
    <property type="entry name" value="Trypsin-like serine proteases"/>
    <property type="match status" value="1"/>
</dbReference>
<dbReference type="SMART" id="SM00020">
    <property type="entry name" value="Tryp_SPc"/>
    <property type="match status" value="1"/>
</dbReference>
<gene>
    <name evidence="7" type="primary">modSP</name>
    <name evidence="7" type="ORF">EVAR_5228_1</name>
</gene>
<dbReference type="PANTHER" id="PTHR24256">
    <property type="entry name" value="TRYPTASE-RELATED"/>
    <property type="match status" value="1"/>
</dbReference>
<feature type="domain" description="Sushi" evidence="6">
    <location>
        <begin position="22"/>
        <end position="86"/>
    </location>
</feature>
<dbReference type="Proteomes" id="UP000299102">
    <property type="component" value="Unassembled WGS sequence"/>
</dbReference>
<feature type="region of interest" description="Disordered" evidence="4">
    <location>
        <begin position="144"/>
        <end position="185"/>
    </location>
</feature>
<dbReference type="InterPro" id="IPR035976">
    <property type="entry name" value="Sushi/SCR/CCP_sf"/>
</dbReference>
<dbReference type="SUPFAM" id="SSF57535">
    <property type="entry name" value="Complement control module/SCR domain"/>
    <property type="match status" value="1"/>
</dbReference>
<sequence length="386" mass="42142">MWPKNAQRRRTIERDLTGLSRHVCKLPAPIEHGNYTVVKQAKPDYNGNFGIIHLNFACDSGHSIVGASAIYCSNGTWSGDTPKCAKIDSKLTRFPVLEDCRLNRKIGVEYLCSDKGTDNERMRCNDRVIAGAVCGLKLPMTSRRLSRPSVGGGGGGGRGGGRGSGGDSWGAGTDPPRDVGRTPIDTDLPWHVGIYSKLENPYRQTCGGSIVAYNLVISAAHWNSVEGLQPASRFAVGAGKVYGPWDDPRDNKAQKSDVEQIIVPPRFWGAHTNFQDDIALVFLSTPLVFDRFMWPICLDFNELLEKSQLNAGTAVCRGDSGGGLAFFEGSPGDDRMRSYLRGIASTAPTNADLCNTFTITSFTKVSKHERFIKSQYGKVMRYPNVA</sequence>
<feature type="domain" description="Peptidase S1" evidence="5">
    <location>
        <begin position="149"/>
        <end position="377"/>
    </location>
</feature>